<keyword evidence="1" id="KW-1133">Transmembrane helix</keyword>
<feature type="transmembrane region" description="Helical" evidence="1">
    <location>
        <begin position="85"/>
        <end position="103"/>
    </location>
</feature>
<dbReference type="RefSeq" id="WP_116069366.1">
    <property type="nucleotide sequence ID" value="NZ_BONB01000025.1"/>
</dbReference>
<accession>A0A3D9ZKS3</accession>
<keyword evidence="3" id="KW-1185">Reference proteome</keyword>
<keyword evidence="1" id="KW-0472">Membrane</keyword>
<evidence type="ECO:0000313" key="3">
    <source>
        <dbReference type="Proteomes" id="UP000256913"/>
    </source>
</evidence>
<feature type="transmembrane region" description="Helical" evidence="1">
    <location>
        <begin position="22"/>
        <end position="46"/>
    </location>
</feature>
<organism evidence="2 3">
    <name type="scientific">Asanoa ferruginea</name>
    <dbReference type="NCBI Taxonomy" id="53367"/>
    <lineage>
        <taxon>Bacteria</taxon>
        <taxon>Bacillati</taxon>
        <taxon>Actinomycetota</taxon>
        <taxon>Actinomycetes</taxon>
        <taxon>Micromonosporales</taxon>
        <taxon>Micromonosporaceae</taxon>
        <taxon>Asanoa</taxon>
    </lineage>
</organism>
<protein>
    <submittedName>
        <fullName evidence="2">Uncharacterized protein</fullName>
    </submittedName>
</protein>
<feature type="transmembrane region" description="Helical" evidence="1">
    <location>
        <begin position="52"/>
        <end position="73"/>
    </location>
</feature>
<sequence length="110" mass="11615">MLRVLLRVMDVLWAGLEFVRDLLFDFATEILIALAACGLLALGWWGFRAAPYPTLSIAAGVLLFAGYGVIAYLRDVRGTRLASRLGGAGLVAAAIVGILATYLPSCACLG</sequence>
<dbReference type="EMBL" id="QUMQ01000001">
    <property type="protein sequence ID" value="REF98016.1"/>
    <property type="molecule type" value="Genomic_DNA"/>
</dbReference>
<proteinExistence type="predicted"/>
<dbReference type="AlphaFoldDB" id="A0A3D9ZKS3"/>
<dbReference type="Proteomes" id="UP000256913">
    <property type="component" value="Unassembled WGS sequence"/>
</dbReference>
<evidence type="ECO:0000256" key="1">
    <source>
        <dbReference type="SAM" id="Phobius"/>
    </source>
</evidence>
<reference evidence="2 3" key="1">
    <citation type="submission" date="2018-08" db="EMBL/GenBank/DDBJ databases">
        <title>Sequencing the genomes of 1000 actinobacteria strains.</title>
        <authorList>
            <person name="Klenk H.-P."/>
        </authorList>
    </citation>
    <scope>NUCLEOTIDE SEQUENCE [LARGE SCALE GENOMIC DNA]</scope>
    <source>
        <strain evidence="2 3">DSM 44099</strain>
    </source>
</reference>
<gene>
    <name evidence="2" type="ORF">DFJ67_4025</name>
</gene>
<keyword evidence="1" id="KW-0812">Transmembrane</keyword>
<evidence type="ECO:0000313" key="2">
    <source>
        <dbReference type="EMBL" id="REF98016.1"/>
    </source>
</evidence>
<dbReference type="OrthoDB" id="9988217at2"/>
<comment type="caution">
    <text evidence="2">The sequence shown here is derived from an EMBL/GenBank/DDBJ whole genome shotgun (WGS) entry which is preliminary data.</text>
</comment>
<name>A0A3D9ZKS3_9ACTN</name>